<dbReference type="EMBL" id="CALNXK010000014">
    <property type="protein sequence ID" value="CAH3046500.1"/>
    <property type="molecule type" value="Genomic_DNA"/>
</dbReference>
<comment type="caution">
    <text evidence="2">The sequence shown here is derived from an EMBL/GenBank/DDBJ whole genome shotgun (WGS) entry which is preliminary data.</text>
</comment>
<name>A0ABN8NA37_9CNID</name>
<proteinExistence type="predicted"/>
<feature type="coiled-coil region" evidence="1">
    <location>
        <begin position="4"/>
        <end position="135"/>
    </location>
</feature>
<reference evidence="2 3" key="1">
    <citation type="submission" date="2022-05" db="EMBL/GenBank/DDBJ databases">
        <authorList>
            <consortium name="Genoscope - CEA"/>
            <person name="William W."/>
        </authorList>
    </citation>
    <scope>NUCLEOTIDE SEQUENCE [LARGE SCALE GENOMIC DNA]</scope>
</reference>
<evidence type="ECO:0000313" key="3">
    <source>
        <dbReference type="Proteomes" id="UP001159405"/>
    </source>
</evidence>
<keyword evidence="3" id="KW-1185">Reference proteome</keyword>
<gene>
    <name evidence="2" type="ORF">PLOB_00008121</name>
</gene>
<organism evidence="2 3">
    <name type="scientific">Porites lobata</name>
    <dbReference type="NCBI Taxonomy" id="104759"/>
    <lineage>
        <taxon>Eukaryota</taxon>
        <taxon>Metazoa</taxon>
        <taxon>Cnidaria</taxon>
        <taxon>Anthozoa</taxon>
        <taxon>Hexacorallia</taxon>
        <taxon>Scleractinia</taxon>
        <taxon>Fungiina</taxon>
        <taxon>Poritidae</taxon>
        <taxon>Porites</taxon>
    </lineage>
</organism>
<accession>A0ABN8NA37</accession>
<sequence length="178" mass="20825">MLPEQEHENSLNWYEEELERVQEAKLEAGAHLEERKEESYIALSSLKLSRSSADSQVAEMHAKMASAEIKAKQLEMEKERQKKEFAKQLEIKHKNEQARNQAERIEFLAKERRKTQEAKDEVARLAAEAENLEKCDLAPNHLRDFDDDLLELIPLSGFSQSVKQVMFRHYTHRPNHCL</sequence>
<evidence type="ECO:0000313" key="2">
    <source>
        <dbReference type="EMBL" id="CAH3046500.1"/>
    </source>
</evidence>
<protein>
    <submittedName>
        <fullName evidence="2">Uncharacterized protein</fullName>
    </submittedName>
</protein>
<evidence type="ECO:0000256" key="1">
    <source>
        <dbReference type="SAM" id="Coils"/>
    </source>
</evidence>
<keyword evidence="1" id="KW-0175">Coiled coil</keyword>
<dbReference type="Proteomes" id="UP001159405">
    <property type="component" value="Unassembled WGS sequence"/>
</dbReference>